<evidence type="ECO:0000313" key="13">
    <source>
        <dbReference type="EMBL" id="APS00675.1"/>
    </source>
</evidence>
<feature type="transmembrane region" description="Helical" evidence="10">
    <location>
        <begin position="12"/>
        <end position="32"/>
    </location>
</feature>
<dbReference type="Pfam" id="PF01595">
    <property type="entry name" value="CNNM"/>
    <property type="match status" value="1"/>
</dbReference>
<keyword evidence="4" id="KW-0677">Repeat</keyword>
<evidence type="ECO:0000256" key="2">
    <source>
        <dbReference type="ARBA" id="ARBA00022475"/>
    </source>
</evidence>
<evidence type="ECO:0000313" key="14">
    <source>
        <dbReference type="Proteomes" id="UP000185544"/>
    </source>
</evidence>
<sequence length="444" mass="50095">MIRYHNPTVGLIIALISIVLNGVFVAAEFALVKVRAIQLRSRIRKGEQKAIAAQRVIERLDRYLSVTQLGITLTSLGLGWVGEPAITRTVERTVELISGHALSRSAYVGTVIAGFSFITFAHILFGELVPKLIAIQRSEQTALYVAIPLRFLHAIFFPILWILEKTSRIILKRMGMSPTGVSEGTLSEEEILGVLIANTVLTPDGKDKMELLERVLHFSSHTARHALVPRVDIAFLSIDEPGAKALEFFRTHQYSRFILTKGRSLDEAVGYMYAKDFLLHPEALNLSNLTTLRRDVLFVSETQSLVDILREMQRTHTPIAIVVDEYGGTSGLLTIEDLLEEIVGQIRDEFDEEPVLIHKIPNEENTWDVDGRISYEELRAIHWNHEWIESREQLGTVMLQRLGRLPRVGDQMVFPGATAEITGISRRRITRVRIRVQPASQVKE</sequence>
<accession>A0A1L6MZ58</accession>
<dbReference type="Pfam" id="PF03471">
    <property type="entry name" value="CorC_HlyC"/>
    <property type="match status" value="1"/>
</dbReference>
<evidence type="ECO:0000256" key="10">
    <source>
        <dbReference type="SAM" id="Phobius"/>
    </source>
</evidence>
<dbReference type="RefSeq" id="WP_075277344.1">
    <property type="nucleotide sequence ID" value="NZ_CP016908.1"/>
</dbReference>
<dbReference type="Proteomes" id="UP000185544">
    <property type="component" value="Chromosome"/>
</dbReference>
<keyword evidence="14" id="KW-1185">Reference proteome</keyword>
<dbReference type="STRING" id="1882918.BCY86_08300"/>
<feature type="transmembrane region" description="Helical" evidence="10">
    <location>
        <begin position="106"/>
        <end position="125"/>
    </location>
</feature>
<dbReference type="PANTHER" id="PTHR43099">
    <property type="entry name" value="UPF0053 PROTEIN YRKA"/>
    <property type="match status" value="1"/>
</dbReference>
<name>A0A1L6MZ58_9BACT</name>
<feature type="transmembrane region" description="Helical" evidence="10">
    <location>
        <begin position="145"/>
        <end position="163"/>
    </location>
</feature>
<dbReference type="CDD" id="cd04590">
    <property type="entry name" value="CBS_pair_CorC_HlyC_assoc"/>
    <property type="match status" value="1"/>
</dbReference>
<protein>
    <recommendedName>
        <fullName evidence="15">HlyC/CorC family transporter</fullName>
    </recommendedName>
</protein>
<keyword evidence="3 9" id="KW-0812">Transmembrane</keyword>
<evidence type="ECO:0000256" key="9">
    <source>
        <dbReference type="PROSITE-ProRule" id="PRU01193"/>
    </source>
</evidence>
<dbReference type="SUPFAM" id="SSF54631">
    <property type="entry name" value="CBS-domain pair"/>
    <property type="match status" value="1"/>
</dbReference>
<dbReference type="GO" id="GO:0050660">
    <property type="term" value="F:flavin adenine dinucleotide binding"/>
    <property type="evidence" value="ECO:0007669"/>
    <property type="project" value="InterPro"/>
</dbReference>
<dbReference type="InterPro" id="IPR000644">
    <property type="entry name" value="CBS_dom"/>
</dbReference>
<keyword evidence="7 9" id="KW-0472">Membrane</keyword>
<gene>
    <name evidence="13" type="ORF">BCY86_08300</name>
</gene>
<evidence type="ECO:0000256" key="5">
    <source>
        <dbReference type="ARBA" id="ARBA00022989"/>
    </source>
</evidence>
<evidence type="ECO:0000256" key="8">
    <source>
        <dbReference type="PROSITE-ProRule" id="PRU00703"/>
    </source>
</evidence>
<feature type="domain" description="CBS" evidence="11">
    <location>
        <begin position="292"/>
        <end position="349"/>
    </location>
</feature>
<evidence type="ECO:0000256" key="1">
    <source>
        <dbReference type="ARBA" id="ARBA00004651"/>
    </source>
</evidence>
<comment type="subcellular location">
    <subcellularLocation>
        <location evidence="1">Cell membrane</location>
        <topology evidence="1">Multi-pass membrane protein</topology>
    </subcellularLocation>
</comment>
<evidence type="ECO:0000259" key="11">
    <source>
        <dbReference type="PROSITE" id="PS51371"/>
    </source>
</evidence>
<dbReference type="PROSITE" id="PS51371">
    <property type="entry name" value="CBS"/>
    <property type="match status" value="1"/>
</dbReference>
<dbReference type="SMART" id="SM01091">
    <property type="entry name" value="CorC_HlyC"/>
    <property type="match status" value="1"/>
</dbReference>
<keyword evidence="6 8" id="KW-0129">CBS domain</keyword>
<evidence type="ECO:0000256" key="7">
    <source>
        <dbReference type="ARBA" id="ARBA00023136"/>
    </source>
</evidence>
<dbReference type="InterPro" id="IPR005170">
    <property type="entry name" value="Transptr-assoc_dom"/>
</dbReference>
<proteinExistence type="predicted"/>
<dbReference type="KEGG" id="pabo:BCY86_08300"/>
<organism evidence="13 14">
    <name type="scientific">Pajaroellobacter abortibovis</name>
    <dbReference type="NCBI Taxonomy" id="1882918"/>
    <lineage>
        <taxon>Bacteria</taxon>
        <taxon>Pseudomonadati</taxon>
        <taxon>Myxococcota</taxon>
        <taxon>Polyangia</taxon>
        <taxon>Polyangiales</taxon>
        <taxon>Polyangiaceae</taxon>
    </lineage>
</organism>
<dbReference type="AlphaFoldDB" id="A0A1L6MZ58"/>
<keyword evidence="5 9" id="KW-1133">Transmembrane helix</keyword>
<dbReference type="InterPro" id="IPR002550">
    <property type="entry name" value="CNNM"/>
</dbReference>
<evidence type="ECO:0000256" key="4">
    <source>
        <dbReference type="ARBA" id="ARBA00022737"/>
    </source>
</evidence>
<reference evidence="13 14" key="1">
    <citation type="submission" date="2016-08" db="EMBL/GenBank/DDBJ databases">
        <title>Identification and validation of antigenic proteins from Pajaroellobacter abortibovis using de-novo genome sequence assembly and reverse vaccinology.</title>
        <authorList>
            <person name="Welly B.T."/>
            <person name="Miller M.R."/>
            <person name="Stott J.L."/>
            <person name="Blanchard M.T."/>
            <person name="Islas-Trejo A.D."/>
            <person name="O'Rourke S.M."/>
            <person name="Young A.E."/>
            <person name="Medrano J.F."/>
            <person name="Van Eenennaam A.L."/>
        </authorList>
    </citation>
    <scope>NUCLEOTIDE SEQUENCE [LARGE SCALE GENOMIC DNA]</scope>
    <source>
        <strain evidence="13 14">BTF92-0548A/99-0131</strain>
    </source>
</reference>
<dbReference type="EMBL" id="CP016908">
    <property type="protein sequence ID" value="APS00675.1"/>
    <property type="molecule type" value="Genomic_DNA"/>
</dbReference>
<dbReference type="Gene3D" id="3.30.465.10">
    <property type="match status" value="1"/>
</dbReference>
<dbReference type="InterPro" id="IPR046342">
    <property type="entry name" value="CBS_dom_sf"/>
</dbReference>
<dbReference type="Gene3D" id="3.10.580.10">
    <property type="entry name" value="CBS-domain"/>
    <property type="match status" value="1"/>
</dbReference>
<evidence type="ECO:0000259" key="12">
    <source>
        <dbReference type="PROSITE" id="PS51846"/>
    </source>
</evidence>
<dbReference type="SUPFAM" id="SSF56176">
    <property type="entry name" value="FAD-binding/transporter-associated domain-like"/>
    <property type="match status" value="1"/>
</dbReference>
<dbReference type="InterPro" id="IPR036318">
    <property type="entry name" value="FAD-bd_PCMH-like_sf"/>
</dbReference>
<dbReference type="Pfam" id="PF00571">
    <property type="entry name" value="CBS"/>
    <property type="match status" value="1"/>
</dbReference>
<dbReference type="GO" id="GO:0005886">
    <property type="term" value="C:plasma membrane"/>
    <property type="evidence" value="ECO:0007669"/>
    <property type="project" value="UniProtKB-SubCell"/>
</dbReference>
<keyword evidence="2" id="KW-1003">Cell membrane</keyword>
<evidence type="ECO:0008006" key="15">
    <source>
        <dbReference type="Google" id="ProtNLM"/>
    </source>
</evidence>
<evidence type="ECO:0000256" key="3">
    <source>
        <dbReference type="ARBA" id="ARBA00022692"/>
    </source>
</evidence>
<dbReference type="PANTHER" id="PTHR43099:SF5">
    <property type="entry name" value="HLYC_CORC FAMILY TRANSPORTER"/>
    <property type="match status" value="1"/>
</dbReference>
<feature type="domain" description="CNNM transmembrane" evidence="12">
    <location>
        <begin position="3"/>
        <end position="211"/>
    </location>
</feature>
<dbReference type="PROSITE" id="PS51846">
    <property type="entry name" value="CNNM"/>
    <property type="match status" value="1"/>
</dbReference>
<evidence type="ECO:0000256" key="6">
    <source>
        <dbReference type="ARBA" id="ARBA00023122"/>
    </source>
</evidence>
<dbReference type="InterPro" id="IPR051676">
    <property type="entry name" value="UPF0053_domain"/>
</dbReference>
<dbReference type="OrthoDB" id="9798188at2"/>
<dbReference type="InterPro" id="IPR044751">
    <property type="entry name" value="Ion_transp-like_CBS"/>
</dbReference>
<dbReference type="InterPro" id="IPR016169">
    <property type="entry name" value="FAD-bd_PCMH_sub2"/>
</dbReference>